<dbReference type="RefSeq" id="WP_236865362.1">
    <property type="nucleotide sequence ID" value="NZ_BAABAZ010000003.1"/>
</dbReference>
<dbReference type="EMBL" id="BAABAZ010000003">
    <property type="protein sequence ID" value="GAA4282787.1"/>
    <property type="molecule type" value="Genomic_DNA"/>
</dbReference>
<dbReference type="InterPro" id="IPR001753">
    <property type="entry name" value="Enoyl-CoA_hydra/iso"/>
</dbReference>
<evidence type="ECO:0000313" key="2">
    <source>
        <dbReference type="Proteomes" id="UP001501586"/>
    </source>
</evidence>
<accession>A0ABP8EFQ0</accession>
<dbReference type="Pfam" id="PF00378">
    <property type="entry name" value="ECH_1"/>
    <property type="match status" value="1"/>
</dbReference>
<name>A0ABP8EFQ0_9MICO</name>
<dbReference type="PANTHER" id="PTHR11941">
    <property type="entry name" value="ENOYL-COA HYDRATASE-RELATED"/>
    <property type="match status" value="1"/>
</dbReference>
<dbReference type="SUPFAM" id="SSF52096">
    <property type="entry name" value="ClpP/crotonase"/>
    <property type="match status" value="1"/>
</dbReference>
<keyword evidence="2" id="KW-1185">Reference proteome</keyword>
<proteinExistence type="predicted"/>
<organism evidence="1 2">
    <name type="scientific">Brevibacterium daeguense</name>
    <dbReference type="NCBI Taxonomy" id="909936"/>
    <lineage>
        <taxon>Bacteria</taxon>
        <taxon>Bacillati</taxon>
        <taxon>Actinomycetota</taxon>
        <taxon>Actinomycetes</taxon>
        <taxon>Micrococcales</taxon>
        <taxon>Brevibacteriaceae</taxon>
        <taxon>Brevibacterium</taxon>
    </lineage>
</organism>
<protein>
    <submittedName>
        <fullName evidence="1">Crotonase/enoyl-CoA hydratase family protein</fullName>
    </submittedName>
</protein>
<dbReference type="Proteomes" id="UP001501586">
    <property type="component" value="Unassembled WGS sequence"/>
</dbReference>
<dbReference type="Gene3D" id="3.90.226.10">
    <property type="entry name" value="2-enoyl-CoA Hydratase, Chain A, domain 1"/>
    <property type="match status" value="1"/>
</dbReference>
<dbReference type="CDD" id="cd06558">
    <property type="entry name" value="crotonase-like"/>
    <property type="match status" value="1"/>
</dbReference>
<sequence length="280" mass="29842">MNDAQTEVRAGLSLEVRDGGVAVLRFNRPEKRNALRYIDLDAFEELIEQAAASPDIRALVVTGSGGSFCAGIDLQDLASRDPDDRGRGENRTQSVDRWKLIACPLPVVAAVDGPAVGMGVEISCQADIRIGSPNAVFAWNFGARGLVPDMGLSSLVLPTIVGLPTALDLMYSGRKMLAQEAAERGYVSEIADDPVEGAVEVARQLAQNSPFALKETKQLVYGSLLDSQSHLSRHDAAMAACFASDDHREGVASFVEKRAPRYAPPVFPVGSQQPAGGTHV</sequence>
<evidence type="ECO:0000313" key="1">
    <source>
        <dbReference type="EMBL" id="GAA4282787.1"/>
    </source>
</evidence>
<reference evidence="2" key="1">
    <citation type="journal article" date="2019" name="Int. J. Syst. Evol. Microbiol.">
        <title>The Global Catalogue of Microorganisms (GCM) 10K type strain sequencing project: providing services to taxonomists for standard genome sequencing and annotation.</title>
        <authorList>
            <consortium name="The Broad Institute Genomics Platform"/>
            <consortium name="The Broad Institute Genome Sequencing Center for Infectious Disease"/>
            <person name="Wu L."/>
            <person name="Ma J."/>
        </authorList>
    </citation>
    <scope>NUCLEOTIDE SEQUENCE [LARGE SCALE GENOMIC DNA]</scope>
    <source>
        <strain evidence="2">JCM 17458</strain>
    </source>
</reference>
<dbReference type="InterPro" id="IPR029045">
    <property type="entry name" value="ClpP/crotonase-like_dom_sf"/>
</dbReference>
<dbReference type="PANTHER" id="PTHR11941:SF133">
    <property type="entry name" value="1,2-EPOXYPHENYLACETYL-COA ISOMERASE"/>
    <property type="match status" value="1"/>
</dbReference>
<comment type="caution">
    <text evidence="1">The sequence shown here is derived from an EMBL/GenBank/DDBJ whole genome shotgun (WGS) entry which is preliminary data.</text>
</comment>
<gene>
    <name evidence="1" type="ORF">GCM10022261_03180</name>
</gene>